<protein>
    <submittedName>
        <fullName evidence="1">Uncharacterized protein</fullName>
    </submittedName>
</protein>
<evidence type="ECO:0000313" key="1">
    <source>
        <dbReference type="EMBL" id="MBX48077.1"/>
    </source>
</evidence>
<dbReference type="AlphaFoldDB" id="A0A2P2P016"/>
<organism evidence="1">
    <name type="scientific">Rhizophora mucronata</name>
    <name type="common">Asiatic mangrove</name>
    <dbReference type="NCBI Taxonomy" id="61149"/>
    <lineage>
        <taxon>Eukaryota</taxon>
        <taxon>Viridiplantae</taxon>
        <taxon>Streptophyta</taxon>
        <taxon>Embryophyta</taxon>
        <taxon>Tracheophyta</taxon>
        <taxon>Spermatophyta</taxon>
        <taxon>Magnoliopsida</taxon>
        <taxon>eudicotyledons</taxon>
        <taxon>Gunneridae</taxon>
        <taxon>Pentapetalae</taxon>
        <taxon>rosids</taxon>
        <taxon>fabids</taxon>
        <taxon>Malpighiales</taxon>
        <taxon>Rhizophoraceae</taxon>
        <taxon>Rhizophora</taxon>
    </lineage>
</organism>
<accession>A0A2P2P016</accession>
<reference evidence="1" key="1">
    <citation type="submission" date="2018-02" db="EMBL/GenBank/DDBJ databases">
        <title>Rhizophora mucronata_Transcriptome.</title>
        <authorList>
            <person name="Meera S.P."/>
            <person name="Sreeshan A."/>
            <person name="Augustine A."/>
        </authorList>
    </citation>
    <scope>NUCLEOTIDE SEQUENCE</scope>
    <source>
        <tissue evidence="1">Leaf</tissue>
    </source>
</reference>
<name>A0A2P2P016_RHIMU</name>
<dbReference type="EMBL" id="GGEC01067593">
    <property type="protein sequence ID" value="MBX48077.1"/>
    <property type="molecule type" value="Transcribed_RNA"/>
</dbReference>
<proteinExistence type="predicted"/>
<sequence>MKSGEVGALFTKSSVLKLSFSV</sequence>